<feature type="signal peptide" evidence="1">
    <location>
        <begin position="1"/>
        <end position="21"/>
    </location>
</feature>
<dbReference type="InterPro" id="IPR000866">
    <property type="entry name" value="AhpC/TSA"/>
</dbReference>
<dbReference type="InterPro" id="IPR013766">
    <property type="entry name" value="Thioredoxin_domain"/>
</dbReference>
<keyword evidence="1" id="KW-0732">Signal</keyword>
<gene>
    <name evidence="3" type="ORF">C4F49_11470</name>
</gene>
<dbReference type="RefSeq" id="WP_196936450.1">
    <property type="nucleotide sequence ID" value="NZ_MU158698.1"/>
</dbReference>
<accession>A0A928V0L9</accession>
<dbReference type="InterPro" id="IPR036249">
    <property type="entry name" value="Thioredoxin-like_sf"/>
</dbReference>
<feature type="chain" id="PRO_5037013839" description="Thioredoxin domain-containing protein" evidence="1">
    <location>
        <begin position="22"/>
        <end position="632"/>
    </location>
</feature>
<evidence type="ECO:0000313" key="3">
    <source>
        <dbReference type="EMBL" id="MBE8714302.1"/>
    </source>
</evidence>
<evidence type="ECO:0000313" key="4">
    <source>
        <dbReference type="Proteomes" id="UP000616201"/>
    </source>
</evidence>
<name>A0A928V0L9_9SPHI</name>
<dbReference type="PANTHER" id="PTHR42852">
    <property type="entry name" value="THIOL:DISULFIDE INTERCHANGE PROTEIN DSBE"/>
    <property type="match status" value="1"/>
</dbReference>
<dbReference type="SUPFAM" id="SSF48452">
    <property type="entry name" value="TPR-like"/>
    <property type="match status" value="1"/>
</dbReference>
<dbReference type="SUPFAM" id="SSF52833">
    <property type="entry name" value="Thioredoxin-like"/>
    <property type="match status" value="1"/>
</dbReference>
<dbReference type="GO" id="GO:0016491">
    <property type="term" value="F:oxidoreductase activity"/>
    <property type="evidence" value="ECO:0007669"/>
    <property type="project" value="InterPro"/>
</dbReference>
<evidence type="ECO:0000256" key="1">
    <source>
        <dbReference type="SAM" id="SignalP"/>
    </source>
</evidence>
<keyword evidence="4" id="KW-1185">Reference proteome</keyword>
<dbReference type="Gene3D" id="3.40.30.10">
    <property type="entry name" value="Glutaredoxin"/>
    <property type="match status" value="1"/>
</dbReference>
<dbReference type="PANTHER" id="PTHR42852:SF13">
    <property type="entry name" value="PROTEIN DIPZ"/>
    <property type="match status" value="1"/>
</dbReference>
<dbReference type="PROSITE" id="PS51352">
    <property type="entry name" value="THIOREDOXIN_2"/>
    <property type="match status" value="1"/>
</dbReference>
<dbReference type="InterPro" id="IPR011990">
    <property type="entry name" value="TPR-like_helical_dom_sf"/>
</dbReference>
<dbReference type="Proteomes" id="UP000616201">
    <property type="component" value="Unassembled WGS sequence"/>
</dbReference>
<dbReference type="GO" id="GO:0006950">
    <property type="term" value="P:response to stress"/>
    <property type="evidence" value="ECO:0007669"/>
    <property type="project" value="UniProtKB-ARBA"/>
</dbReference>
<comment type="caution">
    <text evidence="3">The sequence shown here is derived from an EMBL/GenBank/DDBJ whole genome shotgun (WGS) entry which is preliminary data.</text>
</comment>
<dbReference type="GO" id="GO:0016209">
    <property type="term" value="F:antioxidant activity"/>
    <property type="evidence" value="ECO:0007669"/>
    <property type="project" value="InterPro"/>
</dbReference>
<dbReference type="EMBL" id="PRDK01000006">
    <property type="protein sequence ID" value="MBE8714302.1"/>
    <property type="molecule type" value="Genomic_DNA"/>
</dbReference>
<protein>
    <recommendedName>
        <fullName evidence="2">Thioredoxin domain-containing protein</fullName>
    </recommendedName>
</protein>
<organism evidence="3 4">
    <name type="scientific">Sphingobacterium hungaricum</name>
    <dbReference type="NCBI Taxonomy" id="2082723"/>
    <lineage>
        <taxon>Bacteria</taxon>
        <taxon>Pseudomonadati</taxon>
        <taxon>Bacteroidota</taxon>
        <taxon>Sphingobacteriia</taxon>
        <taxon>Sphingobacteriales</taxon>
        <taxon>Sphingobacteriaceae</taxon>
        <taxon>Sphingobacterium</taxon>
    </lineage>
</organism>
<evidence type="ECO:0000259" key="2">
    <source>
        <dbReference type="PROSITE" id="PS51352"/>
    </source>
</evidence>
<sequence length="632" mass="71454">MNSLKLLFVLLITISIAKAQAVKFSSDQPEAGTKVSFTYDPAGTALKDQENITCRLYTFYSTANPVGKAIDLVKDGSIYKGEFNSADSTTLIGLRFSNDDDFDGYILQFTKQSKVLPETYLNEGNLLGLNGRYYLGIPLDQPRGLALYKKAFELKPELKEKNLQSYLSLELQVDQETGTTLINENLSRLSKIENPSEKDLSLSLNLYNQLKKEAEADSVGKIILNKYPNGKYAYNEAFRDFYKEADPLVREQKATELISKFNLNDGTEENADKLSMINSLLASSFSEAQNNEKFEFYANKIDDKLTRASLYNQNAWPSAEENRNVDFASKISKESLDLVEQAKNDEVPTRFSNRDEYIKNLNSTYGMYADTYALLLYRQGNFKDALAMQEKAIANFTREDPEILTRRVIYLVKNAEYEKAFNEAERLTKEGMGSDTLKSELKDLYVILKKEGSFETYWAGVENIAKEKKNAELMQKMINITAPAFSLNNLKGEKVSLSDFKGKMVVLDYWATWCGPCIASFPGMQKAIAKYADNPNVVFLFVNTWEDLEGRETKVDEFITKNKYSFNVLYDTPNVKDPDTFDVVSAYKVSGIPTKFFIDGEGNIRYKSVGFSGSDDGVVKEIDALVDLLVKK</sequence>
<feature type="domain" description="Thioredoxin" evidence="2">
    <location>
        <begin position="476"/>
        <end position="631"/>
    </location>
</feature>
<reference evidence="3" key="1">
    <citation type="submission" date="2018-02" db="EMBL/GenBank/DDBJ databases">
        <authorList>
            <person name="Vasarhelyi B.M."/>
            <person name="Deshmukh S."/>
            <person name="Balint B."/>
            <person name="Kukolya J."/>
        </authorList>
    </citation>
    <scope>NUCLEOTIDE SEQUENCE</scope>
    <source>
        <strain evidence="3">KB22</strain>
    </source>
</reference>
<proteinExistence type="predicted"/>
<dbReference type="CDD" id="cd02966">
    <property type="entry name" value="TlpA_like_family"/>
    <property type="match status" value="1"/>
</dbReference>
<dbReference type="InterPro" id="IPR050553">
    <property type="entry name" value="Thioredoxin_ResA/DsbE_sf"/>
</dbReference>
<dbReference type="Pfam" id="PF00578">
    <property type="entry name" value="AhpC-TSA"/>
    <property type="match status" value="1"/>
</dbReference>
<dbReference type="AlphaFoldDB" id="A0A928V0L9"/>